<gene>
    <name evidence="1" type="ORF">ICL16_39290</name>
</gene>
<name>A0A8J6XT46_9CYAN</name>
<dbReference type="AlphaFoldDB" id="A0A8J6XT46"/>
<comment type="caution">
    <text evidence="1">The sequence shown here is derived from an EMBL/GenBank/DDBJ whole genome shotgun (WGS) entry which is preliminary data.</text>
</comment>
<evidence type="ECO:0000313" key="1">
    <source>
        <dbReference type="EMBL" id="MBD2777934.1"/>
    </source>
</evidence>
<dbReference type="Proteomes" id="UP000629098">
    <property type="component" value="Unassembled WGS sequence"/>
</dbReference>
<organism evidence="1 2">
    <name type="scientific">Iningainema tapete BLCC-T55</name>
    <dbReference type="NCBI Taxonomy" id="2748662"/>
    <lineage>
        <taxon>Bacteria</taxon>
        <taxon>Bacillati</taxon>
        <taxon>Cyanobacteriota</taxon>
        <taxon>Cyanophyceae</taxon>
        <taxon>Nostocales</taxon>
        <taxon>Scytonemataceae</taxon>
        <taxon>Iningainema tapete</taxon>
    </lineage>
</organism>
<proteinExistence type="predicted"/>
<dbReference type="EMBL" id="JACXAE010000118">
    <property type="protein sequence ID" value="MBD2777934.1"/>
    <property type="molecule type" value="Genomic_DNA"/>
</dbReference>
<accession>A0A8J6XT46</accession>
<sequence>MLMSKVDDINKSFFVELQDDEAEAINGGVTISADKFSLSVRNFFLNLGPEVSVFVEEANIYAEDLLVSFED</sequence>
<evidence type="ECO:0000313" key="2">
    <source>
        <dbReference type="Proteomes" id="UP000629098"/>
    </source>
</evidence>
<keyword evidence="2" id="KW-1185">Reference proteome</keyword>
<protein>
    <submittedName>
        <fullName evidence="1">Uncharacterized protein</fullName>
    </submittedName>
</protein>
<dbReference type="RefSeq" id="WP_190836979.1">
    <property type="nucleotide sequence ID" value="NZ_CAWPPI010000118.1"/>
</dbReference>
<reference evidence="1" key="1">
    <citation type="submission" date="2020-09" db="EMBL/GenBank/DDBJ databases">
        <title>Iningainema tapete sp. nov. (Scytonemataceae, Cyanobacteria) from greenhouses in central Florida (USA) produces two types of nodularin with biosynthetic potential for microcystin-LR and anabaenopeptins.</title>
        <authorList>
            <person name="Berthold D.E."/>
            <person name="Lefler F.W."/>
            <person name="Huang I.-S."/>
            <person name="Abdulla H."/>
            <person name="Zimba P.V."/>
            <person name="Laughinghouse H.D. IV."/>
        </authorList>
    </citation>
    <scope>NUCLEOTIDE SEQUENCE</scope>
    <source>
        <strain evidence="1">BLCCT55</strain>
    </source>
</reference>